<comment type="subunit">
    <text evidence="2">Interacts with COX5B; this interaction may contribute to localize PYROXD2 to the inner face of the inner mitochondrial membrane.</text>
</comment>
<dbReference type="AlphaFoldDB" id="A0AA41YX19"/>
<organism evidence="5 6">
    <name type="scientific">Lichenifustis flavocetrariae</name>
    <dbReference type="NCBI Taxonomy" id="2949735"/>
    <lineage>
        <taxon>Bacteria</taxon>
        <taxon>Pseudomonadati</taxon>
        <taxon>Pseudomonadota</taxon>
        <taxon>Alphaproteobacteria</taxon>
        <taxon>Hyphomicrobiales</taxon>
        <taxon>Lichenihabitantaceae</taxon>
        <taxon>Lichenifustis</taxon>
    </lineage>
</organism>
<sequence>MTVAADTTVGKSYDAIIIGAGHNGLVCANYLARAGLKVLVLERRDVVGGAAVTEEIAPGFRASIFSYLMSLLHPRIIKEFELKRHGLEVLPCSDMISPLAGDDYILFSESIPKTQASFAKFSKHDAQIYPEFDRYLNEAADIVRKLLWETPVDPTKRDWRTFKDGASLLWRYRKIGRKMYRIADMLTMSAYDFLREWFEDDRVMAVLAYYASIGTFAGPKTPGSAYVIMHHIMGEHEGAGGWGFIKGGMGAITQALAASAREKGVDIVTGAAIKEVRIQGGRATSVITDKGDTYAAKSIISNASAKILYLDLVGEQHLPAQVTREIKNFRTFSTAFKMNIACERPPQYRILDRIRQEGALGNFSYPTYMHIAPDIDYLERAYDDAKHGWYSSRPFITPVVPTIVDTTLAPEGKHVVNLFGGHAPYKLKGADWATEKEKFKKTVFDTIEDYAPGFSNDVIEAQLLIAPDIENIVNLPQGHIFHGELSADQLFFQRPVSGYADYRTPIQGLYICGSSMHPGGGVSGIPGYNAGREIMKDLKGKRG</sequence>
<dbReference type="PANTHER" id="PTHR10668:SF103">
    <property type="entry name" value="PYRIDINE NUCLEOTIDE-DISULFIDE OXIDOREDUCTASE DOMAIN-CONTAINING PROTEIN 2"/>
    <property type="match status" value="1"/>
</dbReference>
<dbReference type="GO" id="GO:0016491">
    <property type="term" value="F:oxidoreductase activity"/>
    <property type="evidence" value="ECO:0007669"/>
    <property type="project" value="InterPro"/>
</dbReference>
<dbReference type="Pfam" id="PF01593">
    <property type="entry name" value="Amino_oxidase"/>
    <property type="match status" value="1"/>
</dbReference>
<name>A0AA41YX19_9HYPH</name>
<evidence type="ECO:0000259" key="4">
    <source>
        <dbReference type="Pfam" id="PF01593"/>
    </source>
</evidence>
<evidence type="ECO:0000256" key="3">
    <source>
        <dbReference type="ARBA" id="ARBA00040298"/>
    </source>
</evidence>
<reference evidence="5" key="1">
    <citation type="submission" date="2022-05" db="EMBL/GenBank/DDBJ databases">
        <authorList>
            <person name="Pankratov T."/>
        </authorList>
    </citation>
    <scope>NUCLEOTIDE SEQUENCE</scope>
    <source>
        <strain evidence="5">BP6-180914</strain>
    </source>
</reference>
<evidence type="ECO:0000256" key="2">
    <source>
        <dbReference type="ARBA" id="ARBA00038825"/>
    </source>
</evidence>
<gene>
    <name evidence="5" type="ORF">M8523_00600</name>
</gene>
<comment type="function">
    <text evidence="1">Probable oxidoreductase that may play a role as regulator of mitochondrial function.</text>
</comment>
<dbReference type="InterPro" id="IPR036188">
    <property type="entry name" value="FAD/NAD-bd_sf"/>
</dbReference>
<dbReference type="RefSeq" id="WP_282582880.1">
    <property type="nucleotide sequence ID" value="NZ_JAMOIM010000001.1"/>
</dbReference>
<protein>
    <recommendedName>
        <fullName evidence="3">Pyridine nucleotide-disulfide oxidoreductase domain-containing protein 2</fullName>
    </recommendedName>
</protein>
<evidence type="ECO:0000256" key="1">
    <source>
        <dbReference type="ARBA" id="ARBA00037217"/>
    </source>
</evidence>
<feature type="domain" description="Amine oxidase" evidence="4">
    <location>
        <begin position="24"/>
        <end position="346"/>
    </location>
</feature>
<dbReference type="InterPro" id="IPR002937">
    <property type="entry name" value="Amino_oxidase"/>
</dbReference>
<proteinExistence type="predicted"/>
<dbReference type="Gene3D" id="3.50.50.60">
    <property type="entry name" value="FAD/NAD(P)-binding domain"/>
    <property type="match status" value="2"/>
</dbReference>
<evidence type="ECO:0000313" key="5">
    <source>
        <dbReference type="EMBL" id="MCW6506518.1"/>
    </source>
</evidence>
<dbReference type="EMBL" id="JAMOIM010000001">
    <property type="protein sequence ID" value="MCW6506518.1"/>
    <property type="molecule type" value="Genomic_DNA"/>
</dbReference>
<dbReference type="PANTHER" id="PTHR10668">
    <property type="entry name" value="PHYTOENE DEHYDROGENASE"/>
    <property type="match status" value="1"/>
</dbReference>
<dbReference type="Proteomes" id="UP001165667">
    <property type="component" value="Unassembled WGS sequence"/>
</dbReference>
<accession>A0AA41YX19</accession>
<keyword evidence="6" id="KW-1185">Reference proteome</keyword>
<evidence type="ECO:0000313" key="6">
    <source>
        <dbReference type="Proteomes" id="UP001165667"/>
    </source>
</evidence>
<comment type="caution">
    <text evidence="5">The sequence shown here is derived from an EMBL/GenBank/DDBJ whole genome shotgun (WGS) entry which is preliminary data.</text>
</comment>
<dbReference type="SUPFAM" id="SSF51905">
    <property type="entry name" value="FAD/NAD(P)-binding domain"/>
    <property type="match status" value="1"/>
</dbReference>